<evidence type="ECO:0000256" key="7">
    <source>
        <dbReference type="SAM" id="MobiDB-lite"/>
    </source>
</evidence>
<evidence type="ECO:0000256" key="4">
    <source>
        <dbReference type="ARBA" id="ARBA00022833"/>
    </source>
</evidence>
<proteinExistence type="evidence at transcript level"/>
<feature type="domain" description="LIM zinc-binding" evidence="8">
    <location>
        <begin position="250"/>
        <end position="309"/>
    </location>
</feature>
<dbReference type="GO" id="GO:0061061">
    <property type="term" value="P:muscle structure development"/>
    <property type="evidence" value="ECO:0007669"/>
    <property type="project" value="TreeGrafter"/>
</dbReference>
<dbReference type="InterPro" id="IPR001478">
    <property type="entry name" value="PDZ"/>
</dbReference>
<gene>
    <name evidence="10" type="primary">Ldb3</name>
</gene>
<dbReference type="SUPFAM" id="SSF57716">
    <property type="entry name" value="Glucocorticoid receptor-like (DNA-binding domain)"/>
    <property type="match status" value="3"/>
</dbReference>
<dbReference type="PANTHER" id="PTHR24214">
    <property type="entry name" value="PDZ AND LIM DOMAIN PROTEIN ZASP"/>
    <property type="match status" value="1"/>
</dbReference>
<dbReference type="PROSITE" id="PS00478">
    <property type="entry name" value="LIM_DOMAIN_1"/>
    <property type="match status" value="2"/>
</dbReference>
<sequence length="370" mass="40521">MPHIVTLVGGSPWGFRLVGGSDFHASLAISKVTPGGKAEKAGLNPGDVILEINNNDATVLSHLEAQNHVKSSTSTLSLKIENANSQRSVNSSPPKPQQSSYQPSSVPASKPSYTSTVNIPNKQNTWQPTQTKPVTQDRNEDFLPPPPPPASSLRQQTNEVSPPDDLPPPPRSVTVPVTLSNAGGGTQELLCEGCHKQIRGPYLTAQGKNWHPEEFVCSSPNCRRPLKDCGFIEEKGGRYCSGCYERYFAQSCGKCNKKIVGEVMHALNQVWHVTCFVCTACQKPFRDGVFHMENDKPYCVEDFNRLFSTMCKGCGYPIDAGDHYVEAIKAQWHESCFTCTVCHCDLKNAGFYAVNDKPVCSNHKNARLPA</sequence>
<evidence type="ECO:0000313" key="10">
    <source>
        <dbReference type="EMBL" id="CAB3263408.1"/>
    </source>
</evidence>
<dbReference type="Gene3D" id="2.30.42.10">
    <property type="match status" value="1"/>
</dbReference>
<name>A0A6F9DK97_9ASCI</name>
<dbReference type="GO" id="GO:0007507">
    <property type="term" value="P:heart development"/>
    <property type="evidence" value="ECO:0007669"/>
    <property type="project" value="TreeGrafter"/>
</dbReference>
<dbReference type="GO" id="GO:0003779">
    <property type="term" value="F:actin binding"/>
    <property type="evidence" value="ECO:0007669"/>
    <property type="project" value="TreeGrafter"/>
</dbReference>
<dbReference type="SMART" id="SM00132">
    <property type="entry name" value="LIM"/>
    <property type="match status" value="3"/>
</dbReference>
<feature type="domain" description="LIM zinc-binding" evidence="8">
    <location>
        <begin position="310"/>
        <end position="370"/>
    </location>
</feature>
<keyword evidence="3 6" id="KW-0479">Metal-binding</keyword>
<evidence type="ECO:0000259" key="9">
    <source>
        <dbReference type="PROSITE" id="PS50106"/>
    </source>
</evidence>
<dbReference type="CDD" id="cd06753">
    <property type="entry name" value="PDZ_PDLIM-like"/>
    <property type="match status" value="1"/>
</dbReference>
<dbReference type="Pfam" id="PF00595">
    <property type="entry name" value="PDZ"/>
    <property type="match status" value="1"/>
</dbReference>
<dbReference type="PANTHER" id="PTHR24214:SF38">
    <property type="entry name" value="PDZ AND LIM DOMAIN PROTEIN ZASP-RELATED"/>
    <property type="match status" value="1"/>
</dbReference>
<comment type="subcellular location">
    <subcellularLocation>
        <location evidence="1">Cytoplasm</location>
    </subcellularLocation>
</comment>
<dbReference type="PROSITE" id="PS50023">
    <property type="entry name" value="LIM_DOMAIN_2"/>
    <property type="match status" value="2"/>
</dbReference>
<dbReference type="Gene3D" id="2.10.110.10">
    <property type="entry name" value="Cysteine Rich Protein"/>
    <property type="match status" value="3"/>
</dbReference>
<feature type="region of interest" description="Disordered" evidence="7">
    <location>
        <begin position="83"/>
        <end position="171"/>
    </location>
</feature>
<keyword evidence="2" id="KW-0963">Cytoplasm</keyword>
<dbReference type="SUPFAM" id="SSF50156">
    <property type="entry name" value="PDZ domain-like"/>
    <property type="match status" value="1"/>
</dbReference>
<dbReference type="AlphaFoldDB" id="A0A6F9DK97"/>
<dbReference type="CDD" id="cd09455">
    <property type="entry name" value="LIM1_Enigma_like_1"/>
    <property type="match status" value="1"/>
</dbReference>
<keyword evidence="4 6" id="KW-0862">Zinc</keyword>
<dbReference type="GO" id="GO:0030018">
    <property type="term" value="C:Z disc"/>
    <property type="evidence" value="ECO:0007669"/>
    <property type="project" value="TreeGrafter"/>
</dbReference>
<dbReference type="GO" id="GO:0005912">
    <property type="term" value="C:adherens junction"/>
    <property type="evidence" value="ECO:0007669"/>
    <property type="project" value="TreeGrafter"/>
</dbReference>
<dbReference type="GO" id="GO:0031941">
    <property type="term" value="C:filamentous actin"/>
    <property type="evidence" value="ECO:0007669"/>
    <property type="project" value="TreeGrafter"/>
</dbReference>
<feature type="compositionally biased region" description="Low complexity" evidence="7">
    <location>
        <begin position="88"/>
        <end position="109"/>
    </location>
</feature>
<dbReference type="SMART" id="SM00228">
    <property type="entry name" value="PDZ"/>
    <property type="match status" value="1"/>
</dbReference>
<organism evidence="10">
    <name type="scientific">Phallusia mammillata</name>
    <dbReference type="NCBI Taxonomy" id="59560"/>
    <lineage>
        <taxon>Eukaryota</taxon>
        <taxon>Metazoa</taxon>
        <taxon>Chordata</taxon>
        <taxon>Tunicata</taxon>
        <taxon>Ascidiacea</taxon>
        <taxon>Phlebobranchia</taxon>
        <taxon>Ascidiidae</taxon>
        <taxon>Phallusia</taxon>
    </lineage>
</organism>
<dbReference type="FunFam" id="2.10.110.10:FF:000069">
    <property type="entry name" value="Uncharacterized protein, isoform Z"/>
    <property type="match status" value="1"/>
</dbReference>
<dbReference type="InterPro" id="IPR001781">
    <property type="entry name" value="Znf_LIM"/>
</dbReference>
<dbReference type="GO" id="GO:0030036">
    <property type="term" value="P:actin cytoskeleton organization"/>
    <property type="evidence" value="ECO:0007669"/>
    <property type="project" value="TreeGrafter"/>
</dbReference>
<accession>A0A6F9DK97</accession>
<dbReference type="EMBL" id="LR787546">
    <property type="protein sequence ID" value="CAB3263408.1"/>
    <property type="molecule type" value="mRNA"/>
</dbReference>
<dbReference type="GO" id="GO:0051371">
    <property type="term" value="F:muscle alpha-actinin binding"/>
    <property type="evidence" value="ECO:0007669"/>
    <property type="project" value="TreeGrafter"/>
</dbReference>
<dbReference type="FunFam" id="2.30.42.10:FF:000055">
    <property type="entry name" value="PDZ and LIM domain protein 3"/>
    <property type="match status" value="1"/>
</dbReference>
<dbReference type="FunFam" id="2.10.110.10:FF:000020">
    <property type="entry name" value="PDZ and LIM domain protein 5"/>
    <property type="match status" value="1"/>
</dbReference>
<dbReference type="Pfam" id="PF00412">
    <property type="entry name" value="LIM"/>
    <property type="match status" value="3"/>
</dbReference>
<evidence type="ECO:0000256" key="6">
    <source>
        <dbReference type="PROSITE-ProRule" id="PRU00125"/>
    </source>
</evidence>
<protein>
    <submittedName>
        <fullName evidence="10">LIM domain-binding protein 3-like</fullName>
    </submittedName>
</protein>
<evidence type="ECO:0000256" key="3">
    <source>
        <dbReference type="ARBA" id="ARBA00022723"/>
    </source>
</evidence>
<evidence type="ECO:0000256" key="5">
    <source>
        <dbReference type="ARBA" id="ARBA00023038"/>
    </source>
</evidence>
<dbReference type="InterPro" id="IPR036034">
    <property type="entry name" value="PDZ_sf"/>
</dbReference>
<feature type="compositionally biased region" description="Polar residues" evidence="7">
    <location>
        <begin position="111"/>
        <end position="134"/>
    </location>
</feature>
<dbReference type="GO" id="GO:0001725">
    <property type="term" value="C:stress fiber"/>
    <property type="evidence" value="ECO:0007669"/>
    <property type="project" value="TreeGrafter"/>
</dbReference>
<dbReference type="InterPro" id="IPR050604">
    <property type="entry name" value="PDZ-LIM_domain"/>
</dbReference>
<keyword evidence="5 6" id="KW-0440">LIM domain</keyword>
<evidence type="ECO:0000256" key="1">
    <source>
        <dbReference type="ARBA" id="ARBA00004496"/>
    </source>
</evidence>
<feature type="domain" description="PDZ" evidence="9">
    <location>
        <begin position="10"/>
        <end position="84"/>
    </location>
</feature>
<evidence type="ECO:0000259" key="8">
    <source>
        <dbReference type="PROSITE" id="PS50023"/>
    </source>
</evidence>
<evidence type="ECO:0000256" key="2">
    <source>
        <dbReference type="ARBA" id="ARBA00022490"/>
    </source>
</evidence>
<dbReference type="GO" id="GO:0046872">
    <property type="term" value="F:metal ion binding"/>
    <property type="evidence" value="ECO:0007669"/>
    <property type="project" value="UniProtKB-KW"/>
</dbReference>
<reference evidence="10" key="1">
    <citation type="submission" date="2020-04" db="EMBL/GenBank/DDBJ databases">
        <authorList>
            <person name="Neveu A P."/>
        </authorList>
    </citation>
    <scope>NUCLEOTIDE SEQUENCE</scope>
    <source>
        <tissue evidence="10">Whole embryo</tissue>
    </source>
</reference>
<dbReference type="PROSITE" id="PS50106">
    <property type="entry name" value="PDZ"/>
    <property type="match status" value="1"/>
</dbReference>